<dbReference type="Pfam" id="PF03254">
    <property type="entry name" value="XG_FTase"/>
    <property type="match status" value="1"/>
</dbReference>
<protein>
    <recommendedName>
        <fullName evidence="7">Fucosyltransferase</fullName>
        <ecNumber evidence="7">2.4.1.-</ecNumber>
    </recommendedName>
</protein>
<keyword evidence="5" id="KW-0325">Glycoprotein</keyword>
<dbReference type="Proteomes" id="UP001497457">
    <property type="component" value="Chromosome 36b"/>
</dbReference>
<organism evidence="8 9">
    <name type="scientific">Urochloa decumbens</name>
    <dbReference type="NCBI Taxonomy" id="240449"/>
    <lineage>
        <taxon>Eukaryota</taxon>
        <taxon>Viridiplantae</taxon>
        <taxon>Streptophyta</taxon>
        <taxon>Embryophyta</taxon>
        <taxon>Tracheophyta</taxon>
        <taxon>Spermatophyta</taxon>
        <taxon>Magnoliopsida</taxon>
        <taxon>Liliopsida</taxon>
        <taxon>Poales</taxon>
        <taxon>Poaceae</taxon>
        <taxon>PACMAD clade</taxon>
        <taxon>Panicoideae</taxon>
        <taxon>Panicodae</taxon>
        <taxon>Paniceae</taxon>
        <taxon>Melinidinae</taxon>
        <taxon>Urochloa</taxon>
    </lineage>
</organism>
<dbReference type="InterPro" id="IPR004938">
    <property type="entry name" value="XG_FTase"/>
</dbReference>
<keyword evidence="7" id="KW-1133">Transmembrane helix</keyword>
<keyword evidence="7" id="KW-0472">Membrane</keyword>
<evidence type="ECO:0000256" key="1">
    <source>
        <dbReference type="ARBA" id="ARBA00010481"/>
    </source>
</evidence>
<comment type="subcellular location">
    <subcellularLocation>
        <location evidence="7">Golgi apparatus</location>
        <location evidence="7">Golgi stack membrane</location>
        <topology evidence="7">Single-pass type II membrane protein</topology>
    </subcellularLocation>
</comment>
<evidence type="ECO:0000256" key="5">
    <source>
        <dbReference type="ARBA" id="ARBA00023180"/>
    </source>
</evidence>
<dbReference type="GO" id="GO:0032580">
    <property type="term" value="C:Golgi cisterna membrane"/>
    <property type="evidence" value="ECO:0007669"/>
    <property type="project" value="UniProtKB-SubCell"/>
</dbReference>
<accession>A0ABC9E6C1</accession>
<keyword evidence="4 7" id="KW-0333">Golgi apparatus</keyword>
<dbReference type="Gene3D" id="3.40.50.11340">
    <property type="match status" value="1"/>
</dbReference>
<keyword evidence="6 7" id="KW-0961">Cell wall biogenesis/degradation</keyword>
<dbReference type="EC" id="2.4.1.-" evidence="7"/>
<evidence type="ECO:0000256" key="7">
    <source>
        <dbReference type="RuleBase" id="RU367004"/>
    </source>
</evidence>
<dbReference type="AlphaFoldDB" id="A0ABC9E6C1"/>
<evidence type="ECO:0000256" key="4">
    <source>
        <dbReference type="ARBA" id="ARBA00023034"/>
    </source>
</evidence>
<keyword evidence="2 7" id="KW-0328">Glycosyltransferase</keyword>
<dbReference type="GO" id="GO:0016757">
    <property type="term" value="F:glycosyltransferase activity"/>
    <property type="evidence" value="ECO:0007669"/>
    <property type="project" value="UniProtKB-KW"/>
</dbReference>
<comment type="function">
    <text evidence="7">May be involved in cell wall biosynthesis.</text>
</comment>
<sequence length="575" mass="63938">MDTARREQRHWPEIIEEAHQCSMEVKKMERSVDVKRWSRAASAVLAAVVMTVPPLVILLPGRNFGTPGVWIQTAVSSLRQGTSSTNDLPLHQRTPRHDDRLLGGLLVDGFDERSCHSRYQSATYRRNPGRRPSPYLVSKLRRHEALQRRCGPGTPAYSNALEQLRSGRESAAASPECRYIVSLPYQGLGNRILAAASAFLYALLTDRVLLLDPSDGMDGLFCEPFPGATWLLPPGFPLQGYATFTNDTAETYGNMLRNKVIGAGAGASPPAFAYVYLHSDASAHDKSFFWDEGQALLRRIQWLVMRTDNYVVPGLFLADTFRAELEKMFPERDAVFHHLGRYLFHPNNHVWGLVARYHDAYLAGAARLVGVQVRVFGAQPNSPELLAQITSCTQKHRLLPEVLATGEPTTPPAAASGAKSKLAVLVTSLKPWYQEKLKSMYWEHAAANGEVVSVHQPSHEEYQRFGVGSHDRKAWAEIYLLSLADELVTTSQSTFGYVAQGLAGVRPWVMYRPDNGTAVPDPPCGRAVSMEPCFFAAPNYNLWKKQWLDASTVVPHVKNCADFPWGGLMLVGRNE</sequence>
<evidence type="ECO:0000256" key="2">
    <source>
        <dbReference type="ARBA" id="ARBA00022676"/>
    </source>
</evidence>
<gene>
    <name evidence="8" type="ORF">URODEC1_LOCUS92318</name>
</gene>
<evidence type="ECO:0000313" key="8">
    <source>
        <dbReference type="EMBL" id="CAL5051766.1"/>
    </source>
</evidence>
<reference evidence="8 9" key="2">
    <citation type="submission" date="2024-10" db="EMBL/GenBank/DDBJ databases">
        <authorList>
            <person name="Ryan C."/>
        </authorList>
    </citation>
    <scope>NUCLEOTIDE SEQUENCE [LARGE SCALE GENOMIC DNA]</scope>
</reference>
<name>A0ABC9E6C1_9POAL</name>
<dbReference type="GO" id="GO:0071555">
    <property type="term" value="P:cell wall organization"/>
    <property type="evidence" value="ECO:0007669"/>
    <property type="project" value="UniProtKB-UniRule"/>
</dbReference>
<dbReference type="PANTHER" id="PTHR31889:SF50">
    <property type="entry name" value="FUCOSYLTRANSFERASE"/>
    <property type="match status" value="1"/>
</dbReference>
<keyword evidence="3 7" id="KW-0808">Transferase</keyword>
<dbReference type="PANTHER" id="PTHR31889">
    <property type="entry name" value="FUCOSYLTRANSFERASE 2-RELATED"/>
    <property type="match status" value="1"/>
</dbReference>
<feature type="transmembrane region" description="Helical" evidence="7">
    <location>
        <begin position="37"/>
        <end position="59"/>
    </location>
</feature>
<dbReference type="FunFam" id="3.40.50.11340:FF:000005">
    <property type="entry name" value="Galactoside 2-alpha-L-fucosyltransferase"/>
    <property type="match status" value="1"/>
</dbReference>
<keyword evidence="9" id="KW-1185">Reference proteome</keyword>
<dbReference type="EMBL" id="OZ075146">
    <property type="protein sequence ID" value="CAL5051766.1"/>
    <property type="molecule type" value="Genomic_DNA"/>
</dbReference>
<evidence type="ECO:0000313" key="9">
    <source>
        <dbReference type="Proteomes" id="UP001497457"/>
    </source>
</evidence>
<reference evidence="9" key="1">
    <citation type="submission" date="2024-06" db="EMBL/GenBank/DDBJ databases">
        <authorList>
            <person name="Ryan C."/>
        </authorList>
    </citation>
    <scope>NUCLEOTIDE SEQUENCE [LARGE SCALE GENOMIC DNA]</scope>
</reference>
<keyword evidence="7" id="KW-0812">Transmembrane</keyword>
<comment type="similarity">
    <text evidence="1 7">Belongs to the glycosyltransferase 37 family.</text>
</comment>
<evidence type="ECO:0000256" key="6">
    <source>
        <dbReference type="ARBA" id="ARBA00023316"/>
    </source>
</evidence>
<evidence type="ECO:0000256" key="3">
    <source>
        <dbReference type="ARBA" id="ARBA00022679"/>
    </source>
</evidence>
<proteinExistence type="inferred from homology"/>